<keyword evidence="3" id="KW-0732">Signal</keyword>
<feature type="signal peptide" evidence="3">
    <location>
        <begin position="1"/>
        <end position="26"/>
    </location>
</feature>
<reference evidence="4" key="1">
    <citation type="submission" date="2021-02" db="EMBL/GenBank/DDBJ databases">
        <title>Genome-Resolved Metagenomics of a Microbial Community Performing Photosynthetic Biological Nutrient Removal.</title>
        <authorList>
            <person name="Mcdaniel E.A."/>
        </authorList>
    </citation>
    <scope>NUCLEOTIDE SEQUENCE</scope>
    <source>
        <strain evidence="4">UWPOB_OBS1</strain>
    </source>
</reference>
<evidence type="ECO:0000256" key="1">
    <source>
        <dbReference type="PROSITE-ProRule" id="PRU00339"/>
    </source>
</evidence>
<protein>
    <submittedName>
        <fullName evidence="4">Tetratricopeptide repeat protein</fullName>
    </submittedName>
</protein>
<dbReference type="InterPro" id="IPR019734">
    <property type="entry name" value="TPR_rpt"/>
</dbReference>
<dbReference type="InterPro" id="IPR011990">
    <property type="entry name" value="TPR-like_helical_dom_sf"/>
</dbReference>
<evidence type="ECO:0000313" key="5">
    <source>
        <dbReference type="Proteomes" id="UP000664277"/>
    </source>
</evidence>
<dbReference type="Gene3D" id="1.25.40.10">
    <property type="entry name" value="Tetratricopeptide repeat domain"/>
    <property type="match status" value="1"/>
</dbReference>
<sequence>MKPFFKTTVFSVACLSLVFTASAARAEGPTERKVAIYKSLLDCYQKLGRAKEVSSTFATLTALQPNDAVLQYNYGYHLYTAGNTAGAIARYRKASQLDPANGDYHGNLANLLMQTKDYNGALLEYGRAGERFRPQFDNLQKYVAQLQQQKQYQQMLQQQNKAKKPAAAPTKKSSDDDDE</sequence>
<evidence type="ECO:0000313" key="4">
    <source>
        <dbReference type="EMBL" id="MBN8660074.1"/>
    </source>
</evidence>
<comment type="caution">
    <text evidence="4">The sequence shown here is derived from an EMBL/GenBank/DDBJ whole genome shotgun (WGS) entry which is preliminary data.</text>
</comment>
<evidence type="ECO:0000256" key="2">
    <source>
        <dbReference type="SAM" id="MobiDB-lite"/>
    </source>
</evidence>
<dbReference type="AlphaFoldDB" id="A0A8J7P756"/>
<evidence type="ECO:0000256" key="3">
    <source>
        <dbReference type="SAM" id="SignalP"/>
    </source>
</evidence>
<keyword evidence="1" id="KW-0802">TPR repeat</keyword>
<feature type="region of interest" description="Disordered" evidence="2">
    <location>
        <begin position="154"/>
        <end position="179"/>
    </location>
</feature>
<feature type="chain" id="PRO_5035157306" evidence="3">
    <location>
        <begin position="27"/>
        <end position="179"/>
    </location>
</feature>
<dbReference type="Pfam" id="PF14559">
    <property type="entry name" value="TPR_19"/>
    <property type="match status" value="1"/>
</dbReference>
<name>A0A8J7P756_9BACT</name>
<feature type="compositionally biased region" description="Low complexity" evidence="2">
    <location>
        <begin position="154"/>
        <end position="171"/>
    </location>
</feature>
<dbReference type="PROSITE" id="PS50005">
    <property type="entry name" value="TPR"/>
    <property type="match status" value="1"/>
</dbReference>
<dbReference type="Proteomes" id="UP000664277">
    <property type="component" value="Unassembled WGS sequence"/>
</dbReference>
<accession>A0A8J7P756</accession>
<gene>
    <name evidence="4" type="ORF">J0M35_06895</name>
</gene>
<dbReference type="SUPFAM" id="SSF48452">
    <property type="entry name" value="TPR-like"/>
    <property type="match status" value="1"/>
</dbReference>
<organism evidence="4 5">
    <name type="scientific">Candidatus Obscuribacter phosphatis</name>
    <dbReference type="NCBI Taxonomy" id="1906157"/>
    <lineage>
        <taxon>Bacteria</taxon>
        <taxon>Bacillati</taxon>
        <taxon>Candidatus Melainabacteria</taxon>
        <taxon>Candidatus Obscuribacterales</taxon>
        <taxon>Candidatus Obscuribacteraceae</taxon>
        <taxon>Candidatus Obscuribacter</taxon>
    </lineage>
</organism>
<feature type="repeat" description="TPR" evidence="1">
    <location>
        <begin position="68"/>
        <end position="101"/>
    </location>
</feature>
<proteinExistence type="predicted"/>
<dbReference type="EMBL" id="JAFLCK010000007">
    <property type="protein sequence ID" value="MBN8660074.1"/>
    <property type="molecule type" value="Genomic_DNA"/>
</dbReference>